<keyword evidence="6" id="KW-1185">Reference proteome</keyword>
<evidence type="ECO:0000256" key="2">
    <source>
        <dbReference type="ARBA" id="ARBA00018534"/>
    </source>
</evidence>
<feature type="chain" id="PRO_5012929665" description="Long chronological lifespan protein 2" evidence="4">
    <location>
        <begin position="20"/>
        <end position="109"/>
    </location>
</feature>
<gene>
    <name evidence="5" type="ORF">MSYG_1266</name>
</gene>
<comment type="similarity">
    <text evidence="1">Belongs to the LCL2 family.</text>
</comment>
<accession>A0A1M8A3N4</accession>
<dbReference type="Proteomes" id="UP000186303">
    <property type="component" value="Chromosome 2"/>
</dbReference>
<dbReference type="STRING" id="1230383.A0A1M8A3N4"/>
<evidence type="ECO:0000256" key="4">
    <source>
        <dbReference type="SAM" id="SignalP"/>
    </source>
</evidence>
<dbReference type="OMA" id="QWETHSA"/>
<organism evidence="5 6">
    <name type="scientific">Malassezia sympodialis (strain ATCC 42132)</name>
    <name type="common">Atopic eczema-associated yeast</name>
    <dbReference type="NCBI Taxonomy" id="1230383"/>
    <lineage>
        <taxon>Eukaryota</taxon>
        <taxon>Fungi</taxon>
        <taxon>Dikarya</taxon>
        <taxon>Basidiomycota</taxon>
        <taxon>Ustilaginomycotina</taxon>
        <taxon>Malasseziomycetes</taxon>
        <taxon>Malasseziales</taxon>
        <taxon>Malasseziaceae</taxon>
        <taxon>Malassezia</taxon>
    </lineage>
</organism>
<protein>
    <recommendedName>
        <fullName evidence="2">Long chronological lifespan protein 2</fullName>
    </recommendedName>
</protein>
<evidence type="ECO:0000313" key="5">
    <source>
        <dbReference type="EMBL" id="SHO76927.1"/>
    </source>
</evidence>
<dbReference type="VEuPathDB" id="FungiDB:MSYG_1266"/>
<dbReference type="CDD" id="cd23996">
    <property type="entry name" value="LCL2-like"/>
    <property type="match status" value="1"/>
</dbReference>
<evidence type="ECO:0000256" key="3">
    <source>
        <dbReference type="ARBA" id="ARBA00022729"/>
    </source>
</evidence>
<evidence type="ECO:0000256" key="1">
    <source>
        <dbReference type="ARBA" id="ARBA00010545"/>
    </source>
</evidence>
<dbReference type="OrthoDB" id="2234316at2759"/>
<name>A0A1M8A3N4_MALS4</name>
<dbReference type="EMBL" id="LT671822">
    <property type="protein sequence ID" value="SHO76927.1"/>
    <property type="molecule type" value="Genomic_DNA"/>
</dbReference>
<evidence type="ECO:0000313" key="6">
    <source>
        <dbReference type="Proteomes" id="UP000186303"/>
    </source>
</evidence>
<dbReference type="GO" id="GO:0036503">
    <property type="term" value="P:ERAD pathway"/>
    <property type="evidence" value="ECO:0007669"/>
    <property type="project" value="TreeGrafter"/>
</dbReference>
<sequence>MHVVSVAVLGTLLAWPAHAQFFQNFFQGAHMFQQRQEPEAQHVGDASWFRDRVQAAQCRTYLCPDTLACVDEPEDCPCPFAEQVRCMLDGTRVCVQHSSCDQVHALYRA</sequence>
<reference evidence="6" key="1">
    <citation type="journal article" date="2017" name="Nucleic Acids Res.">
        <title>Proteogenomics produces comprehensive and highly accurate protein-coding gene annotation in a complete genome assembly of Malassezia sympodialis.</title>
        <authorList>
            <person name="Zhu Y."/>
            <person name="Engstroem P.G."/>
            <person name="Tellgren-Roth C."/>
            <person name="Baudo C.D."/>
            <person name="Kennell J.C."/>
            <person name="Sun S."/>
            <person name="Billmyre R.B."/>
            <person name="Schroeder M.S."/>
            <person name="Andersson A."/>
            <person name="Holm T."/>
            <person name="Sigurgeirsson B."/>
            <person name="Wu G."/>
            <person name="Sankaranarayanan S.R."/>
            <person name="Siddharthan R."/>
            <person name="Sanyal K."/>
            <person name="Lundeberg J."/>
            <person name="Nystedt B."/>
            <person name="Boekhout T."/>
            <person name="Dawson T.L. Jr."/>
            <person name="Heitman J."/>
            <person name="Scheynius A."/>
            <person name="Lehtioe J."/>
        </authorList>
    </citation>
    <scope>NUCLEOTIDE SEQUENCE [LARGE SCALE GENOMIC DNA]</scope>
    <source>
        <strain evidence="6">ATCC 42132</strain>
    </source>
</reference>
<dbReference type="PANTHER" id="PTHR38425:SF1">
    <property type="entry name" value="LONG CHRONOLOGICAL LIFESPAN PROTEIN 2"/>
    <property type="match status" value="1"/>
</dbReference>
<keyword evidence="3 4" id="KW-0732">Signal</keyword>
<proteinExistence type="inferred from homology"/>
<feature type="signal peptide" evidence="4">
    <location>
        <begin position="1"/>
        <end position="19"/>
    </location>
</feature>
<dbReference type="InterPro" id="IPR034543">
    <property type="entry name" value="LCL2"/>
</dbReference>
<dbReference type="PANTHER" id="PTHR38425">
    <property type="entry name" value="LONG CHRONOLOGICAL LIFESPAN PROTEIN 2"/>
    <property type="match status" value="1"/>
</dbReference>
<dbReference type="AlphaFoldDB" id="A0A1M8A3N4"/>